<name>A0A6P5ZM38_DURZI</name>
<keyword evidence="1" id="KW-1133">Transmembrane helix</keyword>
<evidence type="ECO:0000256" key="1">
    <source>
        <dbReference type="SAM" id="Phobius"/>
    </source>
</evidence>
<keyword evidence="2" id="KW-1185">Reference proteome</keyword>
<dbReference type="KEGG" id="dzi:111301863"/>
<dbReference type="OrthoDB" id="10665761at2759"/>
<gene>
    <name evidence="3" type="primary">LOC111301863</name>
</gene>
<keyword evidence="1" id="KW-0812">Transmembrane</keyword>
<dbReference type="Proteomes" id="UP000515121">
    <property type="component" value="Unplaced"/>
</dbReference>
<keyword evidence="1" id="KW-0472">Membrane</keyword>
<dbReference type="GeneID" id="111301863"/>
<feature type="transmembrane region" description="Helical" evidence="1">
    <location>
        <begin position="154"/>
        <end position="177"/>
    </location>
</feature>
<evidence type="ECO:0000313" key="3">
    <source>
        <dbReference type="RefSeq" id="XP_022753602.1"/>
    </source>
</evidence>
<feature type="transmembrane region" description="Helical" evidence="1">
    <location>
        <begin position="21"/>
        <end position="39"/>
    </location>
</feature>
<protein>
    <submittedName>
        <fullName evidence="3">Uncharacterized protein LOC111301863</fullName>
    </submittedName>
</protein>
<evidence type="ECO:0000313" key="2">
    <source>
        <dbReference type="Proteomes" id="UP000515121"/>
    </source>
</evidence>
<dbReference type="RefSeq" id="XP_022753602.1">
    <property type="nucleotide sequence ID" value="XM_022897867.1"/>
</dbReference>
<proteinExistence type="predicted"/>
<sequence>MTIGLGSGIKQAQNFSYWRKYSPCVVWLSTIVVFIYMEMLSCLHACKLTIHIDANILIKDMVSIKSSKLMFGNELFSAFSRIPGIYHISLPSRLIELFSFAPNFIPSNSPIQFQEKPSKSRHRRVAAASVDGENGVPTLTPLQTGDKKPRKQTLAAIIGGASAALLVLIILVLVYICMMRVKRFMRRTSETASAMPSPNSKSIFLTLMQKFMRLRSF</sequence>
<accession>A0A6P5ZM38</accession>
<organism evidence="2 3">
    <name type="scientific">Durio zibethinus</name>
    <name type="common">Durian</name>
    <dbReference type="NCBI Taxonomy" id="66656"/>
    <lineage>
        <taxon>Eukaryota</taxon>
        <taxon>Viridiplantae</taxon>
        <taxon>Streptophyta</taxon>
        <taxon>Embryophyta</taxon>
        <taxon>Tracheophyta</taxon>
        <taxon>Spermatophyta</taxon>
        <taxon>Magnoliopsida</taxon>
        <taxon>eudicotyledons</taxon>
        <taxon>Gunneridae</taxon>
        <taxon>Pentapetalae</taxon>
        <taxon>rosids</taxon>
        <taxon>malvids</taxon>
        <taxon>Malvales</taxon>
        <taxon>Malvaceae</taxon>
        <taxon>Helicteroideae</taxon>
        <taxon>Durio</taxon>
    </lineage>
</organism>
<dbReference type="AlphaFoldDB" id="A0A6P5ZM38"/>
<reference evidence="3" key="1">
    <citation type="submission" date="2025-08" db="UniProtKB">
        <authorList>
            <consortium name="RefSeq"/>
        </authorList>
    </citation>
    <scope>IDENTIFICATION</scope>
    <source>
        <tissue evidence="3">Fruit stalk</tissue>
    </source>
</reference>